<evidence type="ECO:0000313" key="5">
    <source>
        <dbReference type="Proteomes" id="UP001159075"/>
    </source>
</evidence>
<accession>A0ABT6UFL2</accession>
<sequence length="333" mass="38098">MNETSYDPKSFNDAINSAIYSTLSSVSELNELIDQANPSFAVCFRYPSLSLEEERENRLSGNTAPRPICIEEVSDPFIAMTEIKRSFRDIYSHESSSSKSTFRLPGFIVIDNESLFKAISEAVQKVNHYKNVFAELIKIPDEDISPNFNKDQYFVEQHSHLVKLQVSRKIHCHELKANFSVGIHWADKPLSNKRTKHELICNIDAQLDRLGRGLQLGSSHELKIFSLTESKKRLVELPDNVELRERRPIQTQPSVNIGLLRTEGISREELRELKAAKTFPANASCPLPFIILSKYKLKKLSKLTDYEPKEANMTVNGKYKCIDAYLNIYEKLN</sequence>
<proteinExistence type="predicted"/>
<keyword evidence="5" id="KW-1185">Reference proteome</keyword>
<dbReference type="Proteomes" id="UP001159075">
    <property type="component" value="Unassembled WGS sequence"/>
</dbReference>
<name>A0ABT6UFL2_9GAMM</name>
<reference evidence="4 5" key="1">
    <citation type="submission" date="2022-09" db="EMBL/GenBank/DDBJ databases">
        <title>The outer-membrane cytochrome OmcA is essential for infection of Shewanella oneidensis by a zebrafish-associated bacteriophage.</title>
        <authorList>
            <person name="Grenfell A.W."/>
            <person name="Intile P."/>
            <person name="Mcfarlane J."/>
            <person name="Leung D."/>
            <person name="Abdalla K."/>
            <person name="Wold M."/>
            <person name="Kees E."/>
            <person name="Gralnick J."/>
        </authorList>
    </citation>
    <scope>NUCLEOTIDE SEQUENCE [LARGE SCALE GENOMIC DNA]</scope>
    <source>
        <strain evidence="4 5">NF-5</strain>
    </source>
</reference>
<evidence type="ECO:0000313" key="4">
    <source>
        <dbReference type="EMBL" id="MDI5833257.1"/>
    </source>
</evidence>
<dbReference type="Gene3D" id="3.50.14.10">
    <property type="entry name" value="Replication terminator Tus, domain 1 superfamily/Replication terminator Tus"/>
    <property type="match status" value="1"/>
</dbReference>
<evidence type="ECO:0000256" key="2">
    <source>
        <dbReference type="ARBA" id="ARBA00022705"/>
    </source>
</evidence>
<gene>
    <name evidence="4" type="ORF">ODY93_16875</name>
</gene>
<dbReference type="InterPro" id="IPR008865">
    <property type="entry name" value="DNA_replication_term_site-bd"/>
</dbReference>
<keyword evidence="2" id="KW-0235">DNA replication</keyword>
<comment type="caution">
    <text evidence="4">The sequence shown here is derived from an EMBL/GenBank/DDBJ whole genome shotgun (WGS) entry which is preliminary data.</text>
</comment>
<dbReference type="InterPro" id="IPR036384">
    <property type="entry name" value="Tus_sf"/>
</dbReference>
<dbReference type="Pfam" id="PF05472">
    <property type="entry name" value="Ter"/>
    <property type="match status" value="1"/>
</dbReference>
<protein>
    <submittedName>
        <fullName evidence="4">DNA replication terminus site-binding protein</fullName>
    </submittedName>
</protein>
<dbReference type="Gene3D" id="3.30.54.10">
    <property type="match status" value="1"/>
</dbReference>
<evidence type="ECO:0000256" key="3">
    <source>
        <dbReference type="ARBA" id="ARBA00023125"/>
    </source>
</evidence>
<dbReference type="RefSeq" id="WP_282679795.1">
    <property type="nucleotide sequence ID" value="NZ_CP106875.1"/>
</dbReference>
<evidence type="ECO:0000256" key="1">
    <source>
        <dbReference type="ARBA" id="ARBA00022490"/>
    </source>
</evidence>
<dbReference type="EMBL" id="JAOTLW010000020">
    <property type="protein sequence ID" value="MDI5833257.1"/>
    <property type="molecule type" value="Genomic_DNA"/>
</dbReference>
<dbReference type="SUPFAM" id="SSF56596">
    <property type="entry name" value="Replication terminator protein (Tus)"/>
    <property type="match status" value="1"/>
</dbReference>
<keyword evidence="3" id="KW-0238">DNA-binding</keyword>
<keyword evidence="1" id="KW-0963">Cytoplasm</keyword>
<organism evidence="4 5">
    <name type="scientific">Shewanella xiamenensis</name>
    <dbReference type="NCBI Taxonomy" id="332186"/>
    <lineage>
        <taxon>Bacteria</taxon>
        <taxon>Pseudomonadati</taxon>
        <taxon>Pseudomonadota</taxon>
        <taxon>Gammaproteobacteria</taxon>
        <taxon>Alteromonadales</taxon>
        <taxon>Shewanellaceae</taxon>
        <taxon>Shewanella</taxon>
    </lineage>
</organism>
<dbReference type="InterPro" id="IPR036381">
    <property type="entry name" value="Tus_dom1"/>
</dbReference>